<evidence type="ECO:0000259" key="5">
    <source>
        <dbReference type="Pfam" id="PF19036"/>
    </source>
</evidence>
<dbReference type="EMBL" id="AP028909">
    <property type="protein sequence ID" value="BES87471.1"/>
    <property type="molecule type" value="Genomic_DNA"/>
</dbReference>
<keyword evidence="4" id="KW-0206">Cytoskeleton</keyword>
<dbReference type="InterPro" id="IPR026069">
    <property type="entry name" value="Fuzzy"/>
</dbReference>
<name>A0ABN7A5J8_9HEMI</name>
<dbReference type="InterPro" id="IPR043971">
    <property type="entry name" value="FUZ/MON1/HPS1_longin_2"/>
</dbReference>
<evidence type="ECO:0000313" key="8">
    <source>
        <dbReference type="EMBL" id="BES87471.1"/>
    </source>
</evidence>
<protein>
    <submittedName>
        <fullName evidence="8">Establishment or maintenance of cell polarity</fullName>
    </submittedName>
</protein>
<dbReference type="Pfam" id="PF19038">
    <property type="entry name" value="Fuz_longin_3"/>
    <property type="match status" value="1"/>
</dbReference>
<evidence type="ECO:0000256" key="4">
    <source>
        <dbReference type="ARBA" id="ARBA00023212"/>
    </source>
</evidence>
<comment type="subcellular location">
    <subcellularLocation>
        <location evidence="1">Cytoplasm</location>
        <location evidence="1">Cytoskeleton</location>
    </subcellularLocation>
</comment>
<keyword evidence="9" id="KW-1185">Reference proteome</keyword>
<dbReference type="Pfam" id="PF19037">
    <property type="entry name" value="Fuz_longin_2"/>
    <property type="match status" value="1"/>
</dbReference>
<dbReference type="Pfam" id="PF19036">
    <property type="entry name" value="Fuz_longin_1"/>
    <property type="match status" value="1"/>
</dbReference>
<evidence type="ECO:0000256" key="2">
    <source>
        <dbReference type="ARBA" id="ARBA00008550"/>
    </source>
</evidence>
<dbReference type="PANTHER" id="PTHR13559">
    <property type="entry name" value="INTRACELLULAR TRAFFIC PROTEIN-RELATED"/>
    <property type="match status" value="1"/>
</dbReference>
<keyword evidence="3" id="KW-0963">Cytoplasm</keyword>
<dbReference type="Proteomes" id="UP001307889">
    <property type="component" value="Chromosome 1"/>
</dbReference>
<proteinExistence type="inferred from homology"/>
<reference evidence="8 9" key="1">
    <citation type="submission" date="2023-09" db="EMBL/GenBank/DDBJ databases">
        <title>Nesidiocoris tenuis whole genome shotgun sequence.</title>
        <authorList>
            <person name="Shibata T."/>
            <person name="Shimoda M."/>
            <person name="Kobayashi T."/>
            <person name="Uehara T."/>
        </authorList>
    </citation>
    <scope>NUCLEOTIDE SEQUENCE [LARGE SCALE GENOMIC DNA]</scope>
    <source>
        <strain evidence="8 9">Japan</strain>
    </source>
</reference>
<comment type="similarity">
    <text evidence="2">Belongs to the fuzzy family.</text>
</comment>
<dbReference type="InterPro" id="IPR043970">
    <property type="entry name" value="FUZ/MON1/HPS1_longin_3"/>
</dbReference>
<evidence type="ECO:0000256" key="1">
    <source>
        <dbReference type="ARBA" id="ARBA00004245"/>
    </source>
</evidence>
<evidence type="ECO:0000259" key="6">
    <source>
        <dbReference type="Pfam" id="PF19037"/>
    </source>
</evidence>
<feature type="domain" description="FUZ/MON1/HPS1 first Longin" evidence="5">
    <location>
        <begin position="8"/>
        <end position="126"/>
    </location>
</feature>
<evidence type="ECO:0000313" key="9">
    <source>
        <dbReference type="Proteomes" id="UP001307889"/>
    </source>
</evidence>
<feature type="domain" description="FUZ/MON1/HPS1 second Longin" evidence="6">
    <location>
        <begin position="171"/>
        <end position="262"/>
    </location>
</feature>
<dbReference type="InterPro" id="IPR043972">
    <property type="entry name" value="FUZ/MON1/HPS1_longin_1"/>
</dbReference>
<dbReference type="PANTHER" id="PTHR13559:SF1">
    <property type="entry name" value="PROTEIN FUZZY HOMOLOG"/>
    <property type="match status" value="1"/>
</dbReference>
<sequence length="406" mass="45548">MATIKANVVCVTSSGGLPIFSRKIGDGDPLPFSTVGSLNGVHLFGKSKELILKSAESEHYNVIWEEYDDSIILVCVAPKTGVDLAREVIEKIYHAIIMFVGDAQIRNLKNVEPFKKMVRRAYPVIDCIMECFDLENNEMNPSMLGLVETTMCRESKTLKVAMDAFVDTIGTHHGFLTIEGCVAVATDGWWSISPIEKQILSLIIRTKSNCTSFDVPIYLPYTCPKTPLRFVSVCLISSIRVNALCGSLPDLGSITQKSYQCWSPIIKTLKYAVLTFPRSLATSEFHDSVQGFLLVNLPVGKCLMCASLKTTKKKCKSSSEKLVTFYHHASKVFTRKDPTHQPLETYWVAEYHKLHSLKEDDNVICILYHAGVPTSSMRYVTRQTLNLILSQGEQEWNHAHLRRETT</sequence>
<feature type="domain" description="FUZ/MON1/HPS1 third Longin" evidence="7">
    <location>
        <begin position="289"/>
        <end position="390"/>
    </location>
</feature>
<gene>
    <name evidence="8" type="ORF">NTJ_00276</name>
</gene>
<organism evidence="8 9">
    <name type="scientific">Nesidiocoris tenuis</name>
    <dbReference type="NCBI Taxonomy" id="355587"/>
    <lineage>
        <taxon>Eukaryota</taxon>
        <taxon>Metazoa</taxon>
        <taxon>Ecdysozoa</taxon>
        <taxon>Arthropoda</taxon>
        <taxon>Hexapoda</taxon>
        <taxon>Insecta</taxon>
        <taxon>Pterygota</taxon>
        <taxon>Neoptera</taxon>
        <taxon>Paraneoptera</taxon>
        <taxon>Hemiptera</taxon>
        <taxon>Heteroptera</taxon>
        <taxon>Panheteroptera</taxon>
        <taxon>Cimicomorpha</taxon>
        <taxon>Miridae</taxon>
        <taxon>Dicyphina</taxon>
        <taxon>Nesidiocoris</taxon>
    </lineage>
</organism>
<evidence type="ECO:0000259" key="7">
    <source>
        <dbReference type="Pfam" id="PF19038"/>
    </source>
</evidence>
<evidence type="ECO:0000256" key="3">
    <source>
        <dbReference type="ARBA" id="ARBA00022490"/>
    </source>
</evidence>
<accession>A0ABN7A5J8</accession>